<dbReference type="GO" id="GO:0006508">
    <property type="term" value="P:proteolysis"/>
    <property type="evidence" value="ECO:0007669"/>
    <property type="project" value="UniProtKB-KW"/>
</dbReference>
<feature type="domain" description="NlpC/P60" evidence="5">
    <location>
        <begin position="172"/>
        <end position="293"/>
    </location>
</feature>
<gene>
    <name evidence="6" type="ORF">BXY41_113159</name>
</gene>
<organism evidence="6 7">
    <name type="scientific">Lacrimispora xylanisolvens</name>
    <dbReference type="NCBI Taxonomy" id="384636"/>
    <lineage>
        <taxon>Bacteria</taxon>
        <taxon>Bacillati</taxon>
        <taxon>Bacillota</taxon>
        <taxon>Clostridia</taxon>
        <taxon>Lachnospirales</taxon>
        <taxon>Lachnospiraceae</taxon>
        <taxon>Lacrimispora</taxon>
    </lineage>
</organism>
<dbReference type="RefSeq" id="WP_170072509.1">
    <property type="nucleotide sequence ID" value="NZ_PTJA01000013.1"/>
</dbReference>
<sequence>MEQQFAVIKKPVITIWDRPGETKENREKKLVSSIADEGIYGMGLRITGEEDQGFYPVVTAYHYPGYVRKEDVELTGLSDLINWEEGGLMVTDGEFVDIMSIPRVQGVRIMSVPRGALIKVREFESEEPGWAMVELFDGQKGFMRNQYLRPKEYSQSALWTDHLPQKEIVDEREFRLAVIETAMEYLGTQYRWGGRTSLGIDCSGLTSQSYLMNGIIIFRDAKIQPGFPVKEIPRDEMLPGDLMYFPGHIAMYLGDGSYIHSTGKIGSSGVVINSLNPHAADYREDLANSWYASGSIF</sequence>
<dbReference type="SUPFAM" id="SSF54001">
    <property type="entry name" value="Cysteine proteinases"/>
    <property type="match status" value="1"/>
</dbReference>
<dbReference type="EMBL" id="PTJA01000013">
    <property type="protein sequence ID" value="PPK78827.1"/>
    <property type="molecule type" value="Genomic_DNA"/>
</dbReference>
<dbReference type="PANTHER" id="PTHR47053:SF1">
    <property type="entry name" value="MUREIN DD-ENDOPEPTIDASE MEPH-RELATED"/>
    <property type="match status" value="1"/>
</dbReference>
<comment type="caution">
    <text evidence="6">The sequence shown here is derived from an EMBL/GenBank/DDBJ whole genome shotgun (WGS) entry which is preliminary data.</text>
</comment>
<evidence type="ECO:0000256" key="4">
    <source>
        <dbReference type="ARBA" id="ARBA00022807"/>
    </source>
</evidence>
<dbReference type="PANTHER" id="PTHR47053">
    <property type="entry name" value="MUREIN DD-ENDOPEPTIDASE MEPH-RELATED"/>
    <property type="match status" value="1"/>
</dbReference>
<dbReference type="Pfam" id="PF00877">
    <property type="entry name" value="NLPC_P60"/>
    <property type="match status" value="1"/>
</dbReference>
<keyword evidence="2" id="KW-0645">Protease</keyword>
<keyword evidence="3" id="KW-0378">Hydrolase</keyword>
<evidence type="ECO:0000256" key="3">
    <source>
        <dbReference type="ARBA" id="ARBA00022801"/>
    </source>
</evidence>
<dbReference type="GO" id="GO:0008234">
    <property type="term" value="F:cysteine-type peptidase activity"/>
    <property type="evidence" value="ECO:0007669"/>
    <property type="project" value="UniProtKB-KW"/>
</dbReference>
<keyword evidence="7" id="KW-1185">Reference proteome</keyword>
<evidence type="ECO:0000256" key="1">
    <source>
        <dbReference type="ARBA" id="ARBA00007074"/>
    </source>
</evidence>
<comment type="similarity">
    <text evidence="1">Belongs to the peptidase C40 family.</text>
</comment>
<proteinExistence type="inferred from homology"/>
<dbReference type="InterPro" id="IPR051202">
    <property type="entry name" value="Peptidase_C40"/>
</dbReference>
<name>A0A2S6HMX8_9FIRM</name>
<evidence type="ECO:0000313" key="6">
    <source>
        <dbReference type="EMBL" id="PPK78827.1"/>
    </source>
</evidence>
<keyword evidence="4" id="KW-0788">Thiol protease</keyword>
<dbReference type="InterPro" id="IPR000064">
    <property type="entry name" value="NLP_P60_dom"/>
</dbReference>
<evidence type="ECO:0000313" key="7">
    <source>
        <dbReference type="Proteomes" id="UP000237749"/>
    </source>
</evidence>
<evidence type="ECO:0000259" key="5">
    <source>
        <dbReference type="PROSITE" id="PS51935"/>
    </source>
</evidence>
<dbReference type="AlphaFoldDB" id="A0A2S6HMX8"/>
<dbReference type="PROSITE" id="PS51935">
    <property type="entry name" value="NLPC_P60"/>
    <property type="match status" value="1"/>
</dbReference>
<reference evidence="6 7" key="1">
    <citation type="submission" date="2018-02" db="EMBL/GenBank/DDBJ databases">
        <title>Genomic Encyclopedia of Archaeal and Bacterial Type Strains, Phase II (KMG-II): from individual species to whole genera.</title>
        <authorList>
            <person name="Goeker M."/>
        </authorList>
    </citation>
    <scope>NUCLEOTIDE SEQUENCE [LARGE SCALE GENOMIC DNA]</scope>
    <source>
        <strain evidence="6 7">DSM 3808</strain>
    </source>
</reference>
<protein>
    <submittedName>
        <fullName evidence="6">NlpC/P60 family protein</fullName>
    </submittedName>
</protein>
<evidence type="ECO:0000256" key="2">
    <source>
        <dbReference type="ARBA" id="ARBA00022670"/>
    </source>
</evidence>
<dbReference type="Proteomes" id="UP000237749">
    <property type="component" value="Unassembled WGS sequence"/>
</dbReference>
<dbReference type="Gene3D" id="3.90.1720.10">
    <property type="entry name" value="endopeptidase domain like (from Nostoc punctiforme)"/>
    <property type="match status" value="1"/>
</dbReference>
<accession>A0A2S6HMX8</accession>
<dbReference type="InterPro" id="IPR038765">
    <property type="entry name" value="Papain-like_cys_pep_sf"/>
</dbReference>